<feature type="signal peptide" evidence="1">
    <location>
        <begin position="1"/>
        <end position="19"/>
    </location>
</feature>
<evidence type="ECO:0000313" key="3">
    <source>
        <dbReference type="Proteomes" id="UP000258309"/>
    </source>
</evidence>
<evidence type="ECO:0000256" key="1">
    <source>
        <dbReference type="SAM" id="SignalP"/>
    </source>
</evidence>
<feature type="non-terminal residue" evidence="2">
    <location>
        <position position="292"/>
    </location>
</feature>
<reference evidence="2 3" key="1">
    <citation type="submission" date="2018-05" db="EMBL/GenBank/DDBJ databases">
        <title>Draft genome sequence of Scytalidium lignicola DSM 105466, a ubiquitous saprotrophic fungus.</title>
        <authorList>
            <person name="Buettner E."/>
            <person name="Gebauer A.M."/>
            <person name="Hofrichter M."/>
            <person name="Liers C."/>
            <person name="Kellner H."/>
        </authorList>
    </citation>
    <scope>NUCLEOTIDE SEQUENCE [LARGE SCALE GENOMIC DNA]</scope>
    <source>
        <strain evidence="2 3">DSM 105466</strain>
    </source>
</reference>
<sequence length="292" mass="32334">MQLQLAVVASLALAGSAIASPIYQRNEDFKGNNTVVYVKCDDSSKDPLCALVRPPISTVMTTTLLEDGTWSEAVPSNWTRESLKAFRVANNVTSNLPSSIDPVSRHLNSKREAGPPVCTTERQNWYDQHEWGYWYQAWAQVGNCFYCDTCSEAIATSFAVSETWTFSLGVDFDKVMQLSFGYSWGQTYTLGDTRTCNWVKGNTYGCHTIWYQPLMSWHHGYANYQTHGHCFGNGQVGPSDSYYDHNYKYAEANNAANGGTNQGNLGCGSGCSGSDHRQCHGNNGGVLWPYAN</sequence>
<dbReference type="AlphaFoldDB" id="A0A3E2HLP7"/>
<keyword evidence="1" id="KW-0732">Signal</keyword>
<proteinExistence type="predicted"/>
<dbReference type="EMBL" id="NCSJ02000025">
    <property type="protein sequence ID" value="RFU34102.1"/>
    <property type="molecule type" value="Genomic_DNA"/>
</dbReference>
<comment type="caution">
    <text evidence="2">The sequence shown here is derived from an EMBL/GenBank/DDBJ whole genome shotgun (WGS) entry which is preliminary data.</text>
</comment>
<dbReference type="OMA" id="YANYQTH"/>
<keyword evidence="3" id="KW-1185">Reference proteome</keyword>
<evidence type="ECO:0000313" key="2">
    <source>
        <dbReference type="EMBL" id="RFU34102.1"/>
    </source>
</evidence>
<organism evidence="2 3">
    <name type="scientific">Scytalidium lignicola</name>
    <name type="common">Hyphomycete</name>
    <dbReference type="NCBI Taxonomy" id="5539"/>
    <lineage>
        <taxon>Eukaryota</taxon>
        <taxon>Fungi</taxon>
        <taxon>Dikarya</taxon>
        <taxon>Ascomycota</taxon>
        <taxon>Pezizomycotina</taxon>
        <taxon>Leotiomycetes</taxon>
        <taxon>Leotiomycetes incertae sedis</taxon>
        <taxon>Scytalidium</taxon>
    </lineage>
</organism>
<dbReference type="OrthoDB" id="5408434at2759"/>
<name>A0A3E2HLP7_SCYLI</name>
<protein>
    <submittedName>
        <fullName evidence="2">Uncharacterized protein</fullName>
    </submittedName>
</protein>
<gene>
    <name evidence="2" type="ORF">B7463_g2256</name>
</gene>
<feature type="chain" id="PRO_5017658123" evidence="1">
    <location>
        <begin position="20"/>
        <end position="292"/>
    </location>
</feature>
<dbReference type="Proteomes" id="UP000258309">
    <property type="component" value="Unassembled WGS sequence"/>
</dbReference>
<feature type="non-terminal residue" evidence="2">
    <location>
        <position position="1"/>
    </location>
</feature>
<accession>A0A3E2HLP7</accession>